<name>A0A1V6M010_9BACT</name>
<protein>
    <recommendedName>
        <fullName evidence="7">Stage V sporulation protein G</fullName>
    </recommendedName>
</protein>
<evidence type="ECO:0000256" key="1">
    <source>
        <dbReference type="ARBA" id="ARBA00022618"/>
    </source>
</evidence>
<dbReference type="Gene3D" id="3.30.1120.40">
    <property type="entry name" value="Stage V sporulation protein G"/>
    <property type="match status" value="1"/>
</dbReference>
<dbReference type="EMBL" id="MJUW02000075">
    <property type="protein sequence ID" value="OQD45754.1"/>
    <property type="molecule type" value="Genomic_DNA"/>
</dbReference>
<dbReference type="AlphaFoldDB" id="A0A1V6M010"/>
<feature type="region of interest" description="Disordered" evidence="4">
    <location>
        <begin position="128"/>
        <end position="162"/>
    </location>
</feature>
<keyword evidence="3" id="KW-0131">Cell cycle</keyword>
<dbReference type="GO" id="GO:0000917">
    <property type="term" value="P:division septum assembly"/>
    <property type="evidence" value="ECO:0007669"/>
    <property type="project" value="UniProtKB-KW"/>
</dbReference>
<organism evidence="5 6">
    <name type="scientific">Candidatus Brocadia sapporoensis</name>
    <dbReference type="NCBI Taxonomy" id="392547"/>
    <lineage>
        <taxon>Bacteria</taxon>
        <taxon>Pseudomonadati</taxon>
        <taxon>Planctomycetota</taxon>
        <taxon>Candidatus Brocadiia</taxon>
        <taxon>Candidatus Brocadiales</taxon>
        <taxon>Candidatus Brocadiaceae</taxon>
        <taxon>Candidatus Brocadia</taxon>
    </lineage>
</organism>
<gene>
    <name evidence="5" type="ORF">BIY37_06825</name>
</gene>
<comment type="caution">
    <text evidence="5">The sequence shown here is derived from an EMBL/GenBank/DDBJ whole genome shotgun (WGS) entry which is preliminary data.</text>
</comment>
<evidence type="ECO:0008006" key="7">
    <source>
        <dbReference type="Google" id="ProtNLM"/>
    </source>
</evidence>
<sequence length="162" mass="18525">MKRKGETVNITEVRVKLTEGKKNRLQAFCSITIDDDFVVRDLKVIEGHKGVFVAMPSRKLTDRCPKCGGKNHLMAQYCNDCGTKLNEKRASRGAGRLKLHADTAHPINSSCREQIQEKVITAFREEVEKSKKPGYKPPKYEDMEDIDYDDFREDLESEKSDT</sequence>
<dbReference type="SUPFAM" id="SSF160537">
    <property type="entry name" value="SpoVG-like"/>
    <property type="match status" value="1"/>
</dbReference>
<keyword evidence="6" id="KW-1185">Reference proteome</keyword>
<proteinExistence type="predicted"/>
<evidence type="ECO:0000256" key="4">
    <source>
        <dbReference type="SAM" id="MobiDB-lite"/>
    </source>
</evidence>
<evidence type="ECO:0000313" key="5">
    <source>
        <dbReference type="EMBL" id="OQD45754.1"/>
    </source>
</evidence>
<dbReference type="InterPro" id="IPR036751">
    <property type="entry name" value="SpoVG_sf"/>
</dbReference>
<dbReference type="Pfam" id="PF04026">
    <property type="entry name" value="SpoVG"/>
    <property type="match status" value="1"/>
</dbReference>
<dbReference type="PANTHER" id="PTHR38429:SF1">
    <property type="entry name" value="SEPTATION PROTEIN SPOVG-RELATED"/>
    <property type="match status" value="1"/>
</dbReference>
<feature type="compositionally biased region" description="Acidic residues" evidence="4">
    <location>
        <begin position="142"/>
        <end position="156"/>
    </location>
</feature>
<reference evidence="5 6" key="1">
    <citation type="journal article" date="2016" name="Genome Announc.">
        <title>Draft Genome Sequence of the Anaerobic Ammonium-Oxidizing Bacterium 'Candidatus Brocadia sp. 40'.</title>
        <authorList>
            <person name="Ali M."/>
            <person name="Haroon M.F."/>
            <person name="Narita Y."/>
            <person name="Zhang L."/>
            <person name="Rangel Shaw D."/>
            <person name="Okabe S."/>
            <person name="Saikaly P.E."/>
        </authorList>
    </citation>
    <scope>NUCLEOTIDE SEQUENCE [LARGE SCALE GENOMIC DNA]</scope>
    <source>
        <strain evidence="5 6">40</strain>
    </source>
</reference>
<dbReference type="GO" id="GO:0030435">
    <property type="term" value="P:sporulation resulting in formation of a cellular spore"/>
    <property type="evidence" value="ECO:0007669"/>
    <property type="project" value="InterPro"/>
</dbReference>
<keyword evidence="2" id="KW-0717">Septation</keyword>
<dbReference type="PANTHER" id="PTHR38429">
    <property type="entry name" value="SEPTATION PROTEIN SPOVG-RELATED"/>
    <property type="match status" value="1"/>
</dbReference>
<keyword evidence="1" id="KW-0132">Cell division</keyword>
<dbReference type="InterPro" id="IPR007170">
    <property type="entry name" value="SpoVG"/>
</dbReference>
<accession>A0A1V6M010</accession>
<dbReference type="Proteomes" id="UP000242219">
    <property type="component" value="Unassembled WGS sequence"/>
</dbReference>
<evidence type="ECO:0000256" key="3">
    <source>
        <dbReference type="ARBA" id="ARBA00023306"/>
    </source>
</evidence>
<evidence type="ECO:0000256" key="2">
    <source>
        <dbReference type="ARBA" id="ARBA00023210"/>
    </source>
</evidence>
<evidence type="ECO:0000313" key="6">
    <source>
        <dbReference type="Proteomes" id="UP000242219"/>
    </source>
</evidence>